<keyword evidence="6" id="KW-1185">Reference proteome</keyword>
<gene>
    <name evidence="5" type="ORF">HMPREF9233_01446</name>
</gene>
<dbReference type="AlphaFoldDB" id="K9EB64"/>
<dbReference type="PATRIC" id="fig|883066.3.peg.1508"/>
<evidence type="ECO:0000256" key="1">
    <source>
        <dbReference type="ARBA" id="ARBA00022676"/>
    </source>
</evidence>
<evidence type="ECO:0008006" key="7">
    <source>
        <dbReference type="Google" id="ProtNLM"/>
    </source>
</evidence>
<sequence length="373" mass="40580">MSDCFLPRLGGIEAQVHDIAQVLQGRGHSVVVVTATPTETETGFSKSRVGGIPVLRLATSFLGNIPVNPLAGPRLLAAMRGADVVHIHTGLVSPFAWHGLMLARRHRLPTVVTWHSVVRPTEAAFIPFIRPLTSPGIRHSAPSTLVAGQVQKIIGDHGSVAVIPNGVELSQWRRVARYRSEHPRASRPAEEPFHIVAARRLAPRKRTLEMLEVTRLAREMSGVEARLTIYGEGPQRAKLESWIRAHDAASWAFLPGRANREELMAAYAHADIYLSTSRLESFGIATLEARAAGLPVVTPRGTGADDFLVNGVSGLLGETDHDVAAQLALILADDGLRGYISEHNEQVEPAETWERVAHLTENEYAAAISEVRC</sequence>
<evidence type="ECO:0000256" key="2">
    <source>
        <dbReference type="ARBA" id="ARBA00022679"/>
    </source>
</evidence>
<dbReference type="Proteomes" id="UP000009888">
    <property type="component" value="Unassembled WGS sequence"/>
</dbReference>
<evidence type="ECO:0000313" key="6">
    <source>
        <dbReference type="Proteomes" id="UP000009888"/>
    </source>
</evidence>
<dbReference type="InterPro" id="IPR028098">
    <property type="entry name" value="Glyco_trans_4-like_N"/>
</dbReference>
<dbReference type="Gene3D" id="3.40.50.2000">
    <property type="entry name" value="Glycogen Phosphorylase B"/>
    <property type="match status" value="2"/>
</dbReference>
<dbReference type="GO" id="GO:1901137">
    <property type="term" value="P:carbohydrate derivative biosynthetic process"/>
    <property type="evidence" value="ECO:0007669"/>
    <property type="project" value="UniProtKB-ARBA"/>
</dbReference>
<name>K9EB64_9ACTO</name>
<feature type="domain" description="Glycosyl transferase family 1" evidence="3">
    <location>
        <begin position="181"/>
        <end position="344"/>
    </location>
</feature>
<evidence type="ECO:0000259" key="3">
    <source>
        <dbReference type="Pfam" id="PF00534"/>
    </source>
</evidence>
<dbReference type="SUPFAM" id="SSF53756">
    <property type="entry name" value="UDP-Glycosyltransferase/glycogen phosphorylase"/>
    <property type="match status" value="1"/>
</dbReference>
<dbReference type="PANTHER" id="PTHR45947">
    <property type="entry name" value="SULFOQUINOVOSYL TRANSFERASE SQD2"/>
    <property type="match status" value="1"/>
</dbReference>
<dbReference type="PANTHER" id="PTHR45947:SF3">
    <property type="entry name" value="SULFOQUINOVOSYL TRANSFERASE SQD2"/>
    <property type="match status" value="1"/>
</dbReference>
<evidence type="ECO:0000259" key="4">
    <source>
        <dbReference type="Pfam" id="PF13439"/>
    </source>
</evidence>
<dbReference type="Pfam" id="PF13439">
    <property type="entry name" value="Glyco_transf_4"/>
    <property type="match status" value="1"/>
</dbReference>
<dbReference type="GO" id="GO:0016758">
    <property type="term" value="F:hexosyltransferase activity"/>
    <property type="evidence" value="ECO:0007669"/>
    <property type="project" value="TreeGrafter"/>
</dbReference>
<reference evidence="5 6" key="1">
    <citation type="submission" date="2012-09" db="EMBL/GenBank/DDBJ databases">
        <title>The Genome Sequence of Actinobaculum massiliae ACS-171-V-COL2.</title>
        <authorList>
            <consortium name="The Broad Institute Genome Sequencing Platform"/>
            <person name="Earl A."/>
            <person name="Ward D."/>
            <person name="Feldgarden M."/>
            <person name="Gevers D."/>
            <person name="Saerens B."/>
            <person name="Vaneechoutte M."/>
            <person name="Walker B."/>
            <person name="Young S.K."/>
            <person name="Zeng Q."/>
            <person name="Gargeya S."/>
            <person name="Fitzgerald M."/>
            <person name="Haas B."/>
            <person name="Abouelleil A."/>
            <person name="Alvarado L."/>
            <person name="Arachchi H.M."/>
            <person name="Berlin A."/>
            <person name="Chapman S.B."/>
            <person name="Goldberg J."/>
            <person name="Griggs A."/>
            <person name="Gujja S."/>
            <person name="Hansen M."/>
            <person name="Howarth C."/>
            <person name="Imamovic A."/>
            <person name="Larimer J."/>
            <person name="McCowen C."/>
            <person name="Montmayeur A."/>
            <person name="Murphy C."/>
            <person name="Neiman D."/>
            <person name="Pearson M."/>
            <person name="Priest M."/>
            <person name="Roberts A."/>
            <person name="Saif S."/>
            <person name="Shea T."/>
            <person name="Sisk P."/>
            <person name="Sykes S."/>
            <person name="Wortman J."/>
            <person name="Nusbaum C."/>
            <person name="Birren B."/>
        </authorList>
    </citation>
    <scope>NUCLEOTIDE SEQUENCE [LARGE SCALE GENOMIC DNA]</scope>
    <source>
        <strain evidence="6">ACS-171-V-Col2</strain>
    </source>
</reference>
<dbReference type="RefSeq" id="WP_007001651.1">
    <property type="nucleotide sequence ID" value="NZ_JH992956.1"/>
</dbReference>
<dbReference type="EMBL" id="AGWL01000008">
    <property type="protein sequence ID" value="EKU94499.1"/>
    <property type="molecule type" value="Genomic_DNA"/>
</dbReference>
<keyword evidence="2" id="KW-0808">Transferase</keyword>
<dbReference type="eggNOG" id="COG0438">
    <property type="taxonomic scope" value="Bacteria"/>
</dbReference>
<evidence type="ECO:0000313" key="5">
    <source>
        <dbReference type="EMBL" id="EKU94499.1"/>
    </source>
</evidence>
<keyword evidence="1" id="KW-0328">Glycosyltransferase</keyword>
<dbReference type="InterPro" id="IPR050194">
    <property type="entry name" value="Glycosyltransferase_grp1"/>
</dbReference>
<accession>K9EB64</accession>
<dbReference type="InterPro" id="IPR001296">
    <property type="entry name" value="Glyco_trans_1"/>
</dbReference>
<dbReference type="Pfam" id="PF00534">
    <property type="entry name" value="Glycos_transf_1"/>
    <property type="match status" value="1"/>
</dbReference>
<comment type="caution">
    <text evidence="5">The sequence shown here is derived from an EMBL/GenBank/DDBJ whole genome shotgun (WGS) entry which is preliminary data.</text>
</comment>
<protein>
    <recommendedName>
        <fullName evidence="7">Glycosyltransferase subfamily 4-like N-terminal domain-containing protein</fullName>
    </recommendedName>
</protein>
<feature type="domain" description="Glycosyltransferase subfamily 4-like N-terminal" evidence="4">
    <location>
        <begin position="10"/>
        <end position="170"/>
    </location>
</feature>
<dbReference type="HOGENOM" id="CLU_009583_2_1_11"/>
<proteinExistence type="predicted"/>
<dbReference type="STRING" id="202789.GCA_001457435_00660"/>
<organism evidence="5 6">
    <name type="scientific">Actinobaculum massiliense ACS-171-V-Col2</name>
    <dbReference type="NCBI Taxonomy" id="883066"/>
    <lineage>
        <taxon>Bacteria</taxon>
        <taxon>Bacillati</taxon>
        <taxon>Actinomycetota</taxon>
        <taxon>Actinomycetes</taxon>
        <taxon>Actinomycetales</taxon>
        <taxon>Actinomycetaceae</taxon>
        <taxon>Actinobaculum</taxon>
    </lineage>
</organism>